<dbReference type="Proteomes" id="UP000216021">
    <property type="component" value="Unassembled WGS sequence"/>
</dbReference>
<dbReference type="OrthoDB" id="9814359at2"/>
<proteinExistence type="predicted"/>
<sequence length="69" mass="6932">MNSIQLRIPTMKCGGCAASITKAVKALDSAARIDADPATKRVNIESSADGAVIIAALATAGFPSSVEQG</sequence>
<reference evidence="2 3" key="1">
    <citation type="submission" date="2016-11" db="EMBL/GenBank/DDBJ databases">
        <title>Rahnella oryzae sp. nov., isolated from rice root.</title>
        <authorList>
            <person name="Zhang X.-X."/>
            <person name="Zhang J."/>
        </authorList>
    </citation>
    <scope>NUCLEOTIDE SEQUENCE [LARGE SCALE GENOMIC DNA]</scope>
    <source>
        <strain evidence="2 3">J11-6</strain>
    </source>
</reference>
<organism evidence="2 3">
    <name type="scientific">Serratia oryzae</name>
    <dbReference type="NCBI Taxonomy" id="2034155"/>
    <lineage>
        <taxon>Bacteria</taxon>
        <taxon>Pseudomonadati</taxon>
        <taxon>Pseudomonadota</taxon>
        <taxon>Gammaproteobacteria</taxon>
        <taxon>Enterobacterales</taxon>
        <taxon>Yersiniaceae</taxon>
        <taxon>Serratia</taxon>
    </lineage>
</organism>
<dbReference type="GO" id="GO:0046872">
    <property type="term" value="F:metal ion binding"/>
    <property type="evidence" value="ECO:0007669"/>
    <property type="project" value="InterPro"/>
</dbReference>
<gene>
    <name evidence="2" type="ORF">BMI79_06595</name>
</gene>
<evidence type="ECO:0000313" key="2">
    <source>
        <dbReference type="EMBL" id="OMQ24497.1"/>
    </source>
</evidence>
<accession>A0A1S8CLX2</accession>
<evidence type="ECO:0000259" key="1">
    <source>
        <dbReference type="PROSITE" id="PS50846"/>
    </source>
</evidence>
<dbReference type="InterPro" id="IPR036163">
    <property type="entry name" value="HMA_dom_sf"/>
</dbReference>
<dbReference type="PROSITE" id="PS50846">
    <property type="entry name" value="HMA_2"/>
    <property type="match status" value="1"/>
</dbReference>
<dbReference type="Gene3D" id="3.30.70.100">
    <property type="match status" value="1"/>
</dbReference>
<keyword evidence="3" id="KW-1185">Reference proteome</keyword>
<dbReference type="InterPro" id="IPR006121">
    <property type="entry name" value="HMA_dom"/>
</dbReference>
<dbReference type="SUPFAM" id="SSF55008">
    <property type="entry name" value="HMA, heavy metal-associated domain"/>
    <property type="match status" value="1"/>
</dbReference>
<comment type="caution">
    <text evidence="2">The sequence shown here is derived from an EMBL/GenBank/DDBJ whole genome shotgun (WGS) entry which is preliminary data.</text>
</comment>
<protein>
    <recommendedName>
        <fullName evidence="1">HMA domain-containing protein</fullName>
    </recommendedName>
</protein>
<dbReference type="CDD" id="cd00371">
    <property type="entry name" value="HMA"/>
    <property type="match status" value="1"/>
</dbReference>
<evidence type="ECO:0000313" key="3">
    <source>
        <dbReference type="Proteomes" id="UP000216021"/>
    </source>
</evidence>
<dbReference type="AlphaFoldDB" id="A0A1S8CLX2"/>
<name>A0A1S8CLX2_9GAMM</name>
<dbReference type="EMBL" id="MOXD01000003">
    <property type="protein sequence ID" value="OMQ24497.1"/>
    <property type="molecule type" value="Genomic_DNA"/>
</dbReference>
<dbReference type="STRING" id="2034155.BMI79_06595"/>
<dbReference type="RefSeq" id="WP_076941380.1">
    <property type="nucleotide sequence ID" value="NZ_MOXD01000003.1"/>
</dbReference>
<feature type="domain" description="HMA" evidence="1">
    <location>
        <begin position="2"/>
        <end position="65"/>
    </location>
</feature>
<dbReference type="Pfam" id="PF00403">
    <property type="entry name" value="HMA"/>
    <property type="match status" value="1"/>
</dbReference>